<comment type="caution">
    <text evidence="5">The sequence shown here is derived from an EMBL/GenBank/DDBJ whole genome shotgun (WGS) entry which is preliminary data.</text>
</comment>
<gene>
    <name evidence="5" type="ORF">P5673_027785</name>
</gene>
<protein>
    <recommendedName>
        <fullName evidence="2">Protein HTATIP2</fullName>
    </recommendedName>
</protein>
<reference evidence="5" key="1">
    <citation type="journal article" date="2023" name="G3 (Bethesda)">
        <title>Whole genome assembly and annotation of the endangered Caribbean coral Acropora cervicornis.</title>
        <authorList>
            <person name="Selwyn J.D."/>
            <person name="Vollmer S.V."/>
        </authorList>
    </citation>
    <scope>NUCLEOTIDE SEQUENCE</scope>
    <source>
        <strain evidence="5">K2</strain>
    </source>
</reference>
<dbReference type="Proteomes" id="UP001249851">
    <property type="component" value="Unassembled WGS sequence"/>
</dbReference>
<dbReference type="PANTHER" id="PTHR14097">
    <property type="entry name" value="OXIDOREDUCTASE HTATIP2"/>
    <property type="match status" value="1"/>
</dbReference>
<dbReference type="EMBL" id="JARQWQ010000098">
    <property type="protein sequence ID" value="KAK2551384.1"/>
    <property type="molecule type" value="Genomic_DNA"/>
</dbReference>
<evidence type="ECO:0000256" key="2">
    <source>
        <dbReference type="ARBA" id="ARBA00093604"/>
    </source>
</evidence>
<evidence type="ECO:0000256" key="1">
    <source>
        <dbReference type="ARBA" id="ARBA00093483"/>
    </source>
</evidence>
<dbReference type="SUPFAM" id="SSF51735">
    <property type="entry name" value="NAD(P)-binding Rossmann-fold domains"/>
    <property type="match status" value="1"/>
</dbReference>
<dbReference type="AlphaFoldDB" id="A0AAD9PYG4"/>
<evidence type="ECO:0000256" key="3">
    <source>
        <dbReference type="SAM" id="MobiDB-lite"/>
    </source>
</evidence>
<evidence type="ECO:0000259" key="4">
    <source>
        <dbReference type="Pfam" id="PF13460"/>
    </source>
</evidence>
<comment type="subunit">
    <text evidence="1">Monomer. Forms homodimers during oxidative stress. Interacts (via N-terminus) with elongation factor EEF1A1 (via middle-region); the interaction is direct and competes with EEF1A1 binding to guanyl-nucleotide exchange factor EEF1B2, thereby inhibiting GDP for GTP exchange and reactivation of EEF1A1. Interacts with nuclear transport receptors XPO4, IPO5/RANBP5, IPO7, IPO9 and KPNB1 as well as GCN1L1/GCN1 and LRPPRC probably through their HEAT repeats. Binds NCOA5/CIA.</text>
</comment>
<feature type="domain" description="NAD(P)-binding" evidence="4">
    <location>
        <begin position="28"/>
        <end position="194"/>
    </location>
</feature>
<dbReference type="InterPro" id="IPR036291">
    <property type="entry name" value="NAD(P)-bd_dom_sf"/>
</dbReference>
<dbReference type="Gene3D" id="3.40.50.720">
    <property type="entry name" value="NAD(P)-binding Rossmann-like Domain"/>
    <property type="match status" value="1"/>
</dbReference>
<dbReference type="GO" id="GO:0003824">
    <property type="term" value="F:catalytic activity"/>
    <property type="evidence" value="ECO:0007669"/>
    <property type="project" value="UniProtKB-ARBA"/>
</dbReference>
<accession>A0AAD9PYG4</accession>
<sequence>MADGGEATPQETQRSSDEPLGMRAVLIGATGAVGECLLGELLCSKNVSKVVSLGRRNATVPEGYSIDQKAEEDSGRLEQHVVDFETISSETVGAQFKDKDVFFCALGTTRSAAGSAAAFRHIDYDYVVNCAKIAKDTNVAQMAYVSSDRADSSSFFLYLKTKGQVEDALKEMHFPKTSIFRPGVLDRGSQKKRFGEKLATKVAKAMLADAENYTRSRKNEGTQQETPSAVTYGNADILALLSSN</sequence>
<reference evidence="5" key="2">
    <citation type="journal article" date="2023" name="Science">
        <title>Genomic signatures of disease resistance in endangered staghorn corals.</title>
        <authorList>
            <person name="Vollmer S.V."/>
            <person name="Selwyn J.D."/>
            <person name="Despard B.A."/>
            <person name="Roesel C.L."/>
        </authorList>
    </citation>
    <scope>NUCLEOTIDE SEQUENCE</scope>
    <source>
        <strain evidence="5">K2</strain>
    </source>
</reference>
<dbReference type="Pfam" id="PF13460">
    <property type="entry name" value="NAD_binding_10"/>
    <property type="match status" value="1"/>
</dbReference>
<dbReference type="PANTHER" id="PTHR14097:SF7">
    <property type="entry name" value="OXIDOREDUCTASE HTATIP2"/>
    <property type="match status" value="1"/>
</dbReference>
<feature type="region of interest" description="Disordered" evidence="3">
    <location>
        <begin position="1"/>
        <end position="20"/>
    </location>
</feature>
<dbReference type="GO" id="GO:0005737">
    <property type="term" value="C:cytoplasm"/>
    <property type="evidence" value="ECO:0007669"/>
    <property type="project" value="TreeGrafter"/>
</dbReference>
<evidence type="ECO:0000313" key="6">
    <source>
        <dbReference type="Proteomes" id="UP001249851"/>
    </source>
</evidence>
<name>A0AAD9PYG4_ACRCE</name>
<evidence type="ECO:0000313" key="5">
    <source>
        <dbReference type="EMBL" id="KAK2551384.1"/>
    </source>
</evidence>
<proteinExistence type="predicted"/>
<keyword evidence="6" id="KW-1185">Reference proteome</keyword>
<organism evidence="5 6">
    <name type="scientific">Acropora cervicornis</name>
    <name type="common">Staghorn coral</name>
    <dbReference type="NCBI Taxonomy" id="6130"/>
    <lineage>
        <taxon>Eukaryota</taxon>
        <taxon>Metazoa</taxon>
        <taxon>Cnidaria</taxon>
        <taxon>Anthozoa</taxon>
        <taxon>Hexacorallia</taxon>
        <taxon>Scleractinia</taxon>
        <taxon>Astrocoeniina</taxon>
        <taxon>Acroporidae</taxon>
        <taxon>Acropora</taxon>
    </lineage>
</organism>
<dbReference type="InterPro" id="IPR016040">
    <property type="entry name" value="NAD(P)-bd_dom"/>
</dbReference>
<dbReference type="GO" id="GO:0051170">
    <property type="term" value="P:import into nucleus"/>
    <property type="evidence" value="ECO:0007669"/>
    <property type="project" value="TreeGrafter"/>
</dbReference>